<evidence type="ECO:0000259" key="5">
    <source>
        <dbReference type="PROSITE" id="PS50279"/>
    </source>
</evidence>
<dbReference type="STRING" id="7244.A0A0Q9WKW1"/>
<dbReference type="Proteomes" id="UP000008792">
    <property type="component" value="Unassembled WGS sequence"/>
</dbReference>
<dbReference type="PROSITE" id="PS00280">
    <property type="entry name" value="BPTI_KUNITZ_1"/>
    <property type="match status" value="1"/>
</dbReference>
<dbReference type="SMART" id="SM00131">
    <property type="entry name" value="KU"/>
    <property type="match status" value="1"/>
</dbReference>
<dbReference type="Pfam" id="PF00014">
    <property type="entry name" value="Kunitz_BPTI"/>
    <property type="match status" value="1"/>
</dbReference>
<dbReference type="InterPro" id="IPR050098">
    <property type="entry name" value="TFPI/VKTCI-like"/>
</dbReference>
<keyword evidence="3" id="KW-1015">Disulfide bond</keyword>
<dbReference type="AlphaFoldDB" id="A0A0Q9WKW1"/>
<evidence type="ECO:0000313" key="6">
    <source>
        <dbReference type="EMBL" id="KRF81791.1"/>
    </source>
</evidence>
<evidence type="ECO:0000256" key="2">
    <source>
        <dbReference type="ARBA" id="ARBA00022900"/>
    </source>
</evidence>
<accession>A0A0Q9WKW1</accession>
<evidence type="ECO:0000256" key="3">
    <source>
        <dbReference type="ARBA" id="ARBA00023157"/>
    </source>
</evidence>
<feature type="domain" description="BPTI/Kunitz inhibitor" evidence="5">
    <location>
        <begin position="25"/>
        <end position="81"/>
    </location>
</feature>
<gene>
    <name evidence="6" type="primary">Dvir\GJ25994</name>
    <name evidence="6" type="ORF">Dvir_GJ25994</name>
</gene>
<sequence length="83" mass="9226">MKLILYFLVLAAYVSSSSALKHEVCGLPHTKQGTSGGFMCMAYYERWSYNTVTKQCAMFIYGGCGGNANSFLSRKDCEDKCLE</sequence>
<evidence type="ECO:0000256" key="4">
    <source>
        <dbReference type="SAM" id="SignalP"/>
    </source>
</evidence>
<organism evidence="6 7">
    <name type="scientific">Drosophila virilis</name>
    <name type="common">Fruit fly</name>
    <dbReference type="NCBI Taxonomy" id="7244"/>
    <lineage>
        <taxon>Eukaryota</taxon>
        <taxon>Metazoa</taxon>
        <taxon>Ecdysozoa</taxon>
        <taxon>Arthropoda</taxon>
        <taxon>Hexapoda</taxon>
        <taxon>Insecta</taxon>
        <taxon>Pterygota</taxon>
        <taxon>Neoptera</taxon>
        <taxon>Endopterygota</taxon>
        <taxon>Diptera</taxon>
        <taxon>Brachycera</taxon>
        <taxon>Muscomorpha</taxon>
        <taxon>Ephydroidea</taxon>
        <taxon>Drosophilidae</taxon>
        <taxon>Drosophila</taxon>
    </lineage>
</organism>
<dbReference type="PANTHER" id="PTHR10083:SF374">
    <property type="entry name" value="BPTI_KUNITZ INHIBITOR DOMAIN-CONTAINING PROTEIN"/>
    <property type="match status" value="1"/>
</dbReference>
<dbReference type="Gene3D" id="4.10.410.10">
    <property type="entry name" value="Pancreatic trypsin inhibitor Kunitz domain"/>
    <property type="match status" value="1"/>
</dbReference>
<dbReference type="OrthoDB" id="4473401at2759"/>
<protein>
    <recommendedName>
        <fullName evidence="5">BPTI/Kunitz inhibitor domain-containing protein</fullName>
    </recommendedName>
</protein>
<evidence type="ECO:0000313" key="7">
    <source>
        <dbReference type="Proteomes" id="UP000008792"/>
    </source>
</evidence>
<proteinExistence type="predicted"/>
<keyword evidence="4" id="KW-0732">Signal</keyword>
<keyword evidence="7" id="KW-1185">Reference proteome</keyword>
<dbReference type="PROSITE" id="PS50279">
    <property type="entry name" value="BPTI_KUNITZ_2"/>
    <property type="match status" value="1"/>
</dbReference>
<dbReference type="SUPFAM" id="SSF57362">
    <property type="entry name" value="BPTI-like"/>
    <property type="match status" value="1"/>
</dbReference>
<reference evidence="6 7" key="1">
    <citation type="journal article" date="2007" name="Nature">
        <title>Evolution of genes and genomes on the Drosophila phylogeny.</title>
        <authorList>
            <consortium name="Drosophila 12 Genomes Consortium"/>
            <person name="Clark A.G."/>
            <person name="Eisen M.B."/>
            <person name="Smith D.R."/>
            <person name="Bergman C.M."/>
            <person name="Oliver B."/>
            <person name="Markow T.A."/>
            <person name="Kaufman T.C."/>
            <person name="Kellis M."/>
            <person name="Gelbart W."/>
            <person name="Iyer V.N."/>
            <person name="Pollard D.A."/>
            <person name="Sackton T.B."/>
            <person name="Larracuente A.M."/>
            <person name="Singh N.D."/>
            <person name="Abad J.P."/>
            <person name="Abt D.N."/>
            <person name="Adryan B."/>
            <person name="Aguade M."/>
            <person name="Akashi H."/>
            <person name="Anderson W.W."/>
            <person name="Aquadro C.F."/>
            <person name="Ardell D.H."/>
            <person name="Arguello R."/>
            <person name="Artieri C.G."/>
            <person name="Barbash D.A."/>
            <person name="Barker D."/>
            <person name="Barsanti P."/>
            <person name="Batterham P."/>
            <person name="Batzoglou S."/>
            <person name="Begun D."/>
            <person name="Bhutkar A."/>
            <person name="Blanco E."/>
            <person name="Bosak S.A."/>
            <person name="Bradley R.K."/>
            <person name="Brand A.D."/>
            <person name="Brent M.R."/>
            <person name="Brooks A.N."/>
            <person name="Brown R.H."/>
            <person name="Butlin R.K."/>
            <person name="Caggese C."/>
            <person name="Calvi B.R."/>
            <person name="Bernardo de Carvalho A."/>
            <person name="Caspi A."/>
            <person name="Castrezana S."/>
            <person name="Celniker S.E."/>
            <person name="Chang J.L."/>
            <person name="Chapple C."/>
            <person name="Chatterji S."/>
            <person name="Chinwalla A."/>
            <person name="Civetta A."/>
            <person name="Clifton S.W."/>
            <person name="Comeron J.M."/>
            <person name="Costello J.C."/>
            <person name="Coyne J.A."/>
            <person name="Daub J."/>
            <person name="David R.G."/>
            <person name="Delcher A.L."/>
            <person name="Delehaunty K."/>
            <person name="Do C.B."/>
            <person name="Ebling H."/>
            <person name="Edwards K."/>
            <person name="Eickbush T."/>
            <person name="Evans J.D."/>
            <person name="Filipski A."/>
            <person name="Findeiss S."/>
            <person name="Freyhult E."/>
            <person name="Fulton L."/>
            <person name="Fulton R."/>
            <person name="Garcia A.C."/>
            <person name="Gardiner A."/>
            <person name="Garfield D.A."/>
            <person name="Garvin B.E."/>
            <person name="Gibson G."/>
            <person name="Gilbert D."/>
            <person name="Gnerre S."/>
            <person name="Godfrey J."/>
            <person name="Good R."/>
            <person name="Gotea V."/>
            <person name="Gravely B."/>
            <person name="Greenberg A.J."/>
            <person name="Griffiths-Jones S."/>
            <person name="Gross S."/>
            <person name="Guigo R."/>
            <person name="Gustafson E.A."/>
            <person name="Haerty W."/>
            <person name="Hahn M.W."/>
            <person name="Halligan D.L."/>
            <person name="Halpern A.L."/>
            <person name="Halter G.M."/>
            <person name="Han M.V."/>
            <person name="Heger A."/>
            <person name="Hillier L."/>
            <person name="Hinrichs A.S."/>
            <person name="Holmes I."/>
            <person name="Hoskins R.A."/>
            <person name="Hubisz M.J."/>
            <person name="Hultmark D."/>
            <person name="Huntley M.A."/>
            <person name="Jaffe D.B."/>
            <person name="Jagadeeshan S."/>
            <person name="Jeck W.R."/>
            <person name="Johnson J."/>
            <person name="Jones C.D."/>
            <person name="Jordan W.C."/>
            <person name="Karpen G.H."/>
            <person name="Kataoka E."/>
            <person name="Keightley P.D."/>
            <person name="Kheradpour P."/>
            <person name="Kirkness E.F."/>
            <person name="Koerich L.B."/>
            <person name="Kristiansen K."/>
            <person name="Kudrna D."/>
            <person name="Kulathinal R.J."/>
            <person name="Kumar S."/>
            <person name="Kwok R."/>
            <person name="Lander E."/>
            <person name="Langley C.H."/>
            <person name="Lapoint R."/>
            <person name="Lazzaro B.P."/>
            <person name="Lee S.J."/>
            <person name="Levesque L."/>
            <person name="Li R."/>
            <person name="Lin C.F."/>
            <person name="Lin M.F."/>
            <person name="Lindblad-Toh K."/>
            <person name="Llopart A."/>
            <person name="Long M."/>
            <person name="Low L."/>
            <person name="Lozovsky E."/>
            <person name="Lu J."/>
            <person name="Luo M."/>
            <person name="Machado C.A."/>
            <person name="Makalowski W."/>
            <person name="Marzo M."/>
            <person name="Matsuda M."/>
            <person name="Matzkin L."/>
            <person name="McAllister B."/>
            <person name="McBride C.S."/>
            <person name="McKernan B."/>
            <person name="McKernan K."/>
            <person name="Mendez-Lago M."/>
            <person name="Minx P."/>
            <person name="Mollenhauer M.U."/>
            <person name="Montooth K."/>
            <person name="Mount S.M."/>
            <person name="Mu X."/>
            <person name="Myers E."/>
            <person name="Negre B."/>
            <person name="Newfeld S."/>
            <person name="Nielsen R."/>
            <person name="Noor M.A."/>
            <person name="O'Grady P."/>
            <person name="Pachter L."/>
            <person name="Papaceit M."/>
            <person name="Parisi M.J."/>
            <person name="Parisi M."/>
            <person name="Parts L."/>
            <person name="Pedersen J.S."/>
            <person name="Pesole G."/>
            <person name="Phillippy A.M."/>
            <person name="Ponting C.P."/>
            <person name="Pop M."/>
            <person name="Porcelli D."/>
            <person name="Powell J.R."/>
            <person name="Prohaska S."/>
            <person name="Pruitt K."/>
            <person name="Puig M."/>
            <person name="Quesneville H."/>
            <person name="Ram K.R."/>
            <person name="Rand D."/>
            <person name="Rasmussen M.D."/>
            <person name="Reed L.K."/>
            <person name="Reenan R."/>
            <person name="Reily A."/>
            <person name="Remington K.A."/>
            <person name="Rieger T.T."/>
            <person name="Ritchie M.G."/>
            <person name="Robin C."/>
            <person name="Rogers Y.H."/>
            <person name="Rohde C."/>
            <person name="Rozas J."/>
            <person name="Rubenfield M.J."/>
            <person name="Ruiz A."/>
            <person name="Russo S."/>
            <person name="Salzberg S.L."/>
            <person name="Sanchez-Gracia A."/>
            <person name="Saranga D.J."/>
            <person name="Sato H."/>
            <person name="Schaeffer S.W."/>
            <person name="Schatz M.C."/>
            <person name="Schlenke T."/>
            <person name="Schwartz R."/>
            <person name="Segarra C."/>
            <person name="Singh R.S."/>
            <person name="Sirot L."/>
            <person name="Sirota M."/>
            <person name="Sisneros N.B."/>
            <person name="Smith C.D."/>
            <person name="Smith T.F."/>
            <person name="Spieth J."/>
            <person name="Stage D.E."/>
            <person name="Stark A."/>
            <person name="Stephan W."/>
            <person name="Strausberg R.L."/>
            <person name="Strempel S."/>
            <person name="Sturgill D."/>
            <person name="Sutton G."/>
            <person name="Sutton G.G."/>
            <person name="Tao W."/>
            <person name="Teichmann S."/>
            <person name="Tobari Y.N."/>
            <person name="Tomimura Y."/>
            <person name="Tsolas J.M."/>
            <person name="Valente V.L."/>
            <person name="Venter E."/>
            <person name="Venter J.C."/>
            <person name="Vicario S."/>
            <person name="Vieira F.G."/>
            <person name="Vilella A.J."/>
            <person name="Villasante A."/>
            <person name="Walenz B."/>
            <person name="Wang J."/>
            <person name="Wasserman M."/>
            <person name="Watts T."/>
            <person name="Wilson D."/>
            <person name="Wilson R.K."/>
            <person name="Wing R.A."/>
            <person name="Wolfner M.F."/>
            <person name="Wong A."/>
            <person name="Wong G.K."/>
            <person name="Wu C.I."/>
            <person name="Wu G."/>
            <person name="Yamamoto D."/>
            <person name="Yang H.P."/>
            <person name="Yang S.P."/>
            <person name="Yorke J.A."/>
            <person name="Yoshida K."/>
            <person name="Zdobnov E."/>
            <person name="Zhang P."/>
            <person name="Zhang Y."/>
            <person name="Zimin A.V."/>
            <person name="Baldwin J."/>
            <person name="Abdouelleil A."/>
            <person name="Abdulkadir J."/>
            <person name="Abebe A."/>
            <person name="Abera B."/>
            <person name="Abreu J."/>
            <person name="Acer S.C."/>
            <person name="Aftuck L."/>
            <person name="Alexander A."/>
            <person name="An P."/>
            <person name="Anderson E."/>
            <person name="Anderson S."/>
            <person name="Arachi H."/>
            <person name="Azer M."/>
            <person name="Bachantsang P."/>
            <person name="Barry A."/>
            <person name="Bayul T."/>
            <person name="Berlin A."/>
            <person name="Bessette D."/>
            <person name="Bloom T."/>
            <person name="Blye J."/>
            <person name="Boguslavskiy L."/>
            <person name="Bonnet C."/>
            <person name="Boukhgalter B."/>
            <person name="Bourzgui I."/>
            <person name="Brown A."/>
            <person name="Cahill P."/>
            <person name="Channer S."/>
            <person name="Cheshatsang Y."/>
            <person name="Chuda L."/>
            <person name="Citroen M."/>
            <person name="Collymore A."/>
            <person name="Cooke P."/>
            <person name="Costello M."/>
            <person name="D'Aco K."/>
            <person name="Daza R."/>
            <person name="De Haan G."/>
            <person name="DeGray S."/>
            <person name="DeMaso C."/>
            <person name="Dhargay N."/>
            <person name="Dooley K."/>
            <person name="Dooley E."/>
            <person name="Doricent M."/>
            <person name="Dorje P."/>
            <person name="Dorjee K."/>
            <person name="Dupes A."/>
            <person name="Elong R."/>
            <person name="Falk J."/>
            <person name="Farina A."/>
            <person name="Faro S."/>
            <person name="Ferguson D."/>
            <person name="Fisher S."/>
            <person name="Foley C.D."/>
            <person name="Franke A."/>
            <person name="Friedrich D."/>
            <person name="Gadbois L."/>
            <person name="Gearin G."/>
            <person name="Gearin C.R."/>
            <person name="Giannoukos G."/>
            <person name="Goode T."/>
            <person name="Graham J."/>
            <person name="Grandbois E."/>
            <person name="Grewal S."/>
            <person name="Gyaltsen K."/>
            <person name="Hafez N."/>
            <person name="Hagos B."/>
            <person name="Hall J."/>
            <person name="Henson C."/>
            <person name="Hollinger A."/>
            <person name="Honan T."/>
            <person name="Huard M.D."/>
            <person name="Hughes L."/>
            <person name="Hurhula B."/>
            <person name="Husby M.E."/>
            <person name="Kamat A."/>
            <person name="Kanga B."/>
            <person name="Kashin S."/>
            <person name="Khazanovich D."/>
            <person name="Kisner P."/>
            <person name="Lance K."/>
            <person name="Lara M."/>
            <person name="Lee W."/>
            <person name="Lennon N."/>
            <person name="Letendre F."/>
            <person name="LeVine R."/>
            <person name="Lipovsky A."/>
            <person name="Liu X."/>
            <person name="Liu J."/>
            <person name="Liu S."/>
            <person name="Lokyitsang T."/>
            <person name="Lokyitsang Y."/>
            <person name="Lubonja R."/>
            <person name="Lui A."/>
            <person name="MacDonald P."/>
            <person name="Magnisalis V."/>
            <person name="Maru K."/>
            <person name="Matthews C."/>
            <person name="McCusker W."/>
            <person name="McDonough S."/>
            <person name="Mehta T."/>
            <person name="Meldrim J."/>
            <person name="Meneus L."/>
            <person name="Mihai O."/>
            <person name="Mihalev A."/>
            <person name="Mihova T."/>
            <person name="Mittelman R."/>
            <person name="Mlenga V."/>
            <person name="Montmayeur A."/>
            <person name="Mulrain L."/>
            <person name="Navidi A."/>
            <person name="Naylor J."/>
            <person name="Negash T."/>
            <person name="Nguyen T."/>
            <person name="Nguyen N."/>
            <person name="Nicol R."/>
            <person name="Norbu C."/>
            <person name="Norbu N."/>
            <person name="Novod N."/>
            <person name="O'Neill B."/>
            <person name="Osman S."/>
            <person name="Markiewicz E."/>
            <person name="Oyono O.L."/>
            <person name="Patti C."/>
            <person name="Phunkhang P."/>
            <person name="Pierre F."/>
            <person name="Priest M."/>
            <person name="Raghuraman S."/>
            <person name="Rege F."/>
            <person name="Reyes R."/>
            <person name="Rise C."/>
            <person name="Rogov P."/>
            <person name="Ross K."/>
            <person name="Ryan E."/>
            <person name="Settipalli S."/>
            <person name="Shea T."/>
            <person name="Sherpa N."/>
            <person name="Shi L."/>
            <person name="Shih D."/>
            <person name="Sparrow T."/>
            <person name="Spaulding J."/>
            <person name="Stalker J."/>
            <person name="Stange-Thomann N."/>
            <person name="Stavropoulos S."/>
            <person name="Stone C."/>
            <person name="Strader C."/>
            <person name="Tesfaye S."/>
            <person name="Thomson T."/>
            <person name="Thoulutsang Y."/>
            <person name="Thoulutsang D."/>
            <person name="Topham K."/>
            <person name="Topping I."/>
            <person name="Tsamla T."/>
            <person name="Vassiliev H."/>
            <person name="Vo A."/>
            <person name="Wangchuk T."/>
            <person name="Wangdi T."/>
            <person name="Weiand M."/>
            <person name="Wilkinson J."/>
            <person name="Wilson A."/>
            <person name="Yadav S."/>
            <person name="Young G."/>
            <person name="Yu Q."/>
            <person name="Zembek L."/>
            <person name="Zhong D."/>
            <person name="Zimmer A."/>
            <person name="Zwirko Z."/>
            <person name="Jaffe D.B."/>
            <person name="Alvarez P."/>
            <person name="Brockman W."/>
            <person name="Butler J."/>
            <person name="Chin C."/>
            <person name="Gnerre S."/>
            <person name="Grabherr M."/>
            <person name="Kleber M."/>
            <person name="Mauceli E."/>
            <person name="MacCallum I."/>
        </authorList>
    </citation>
    <scope>NUCLEOTIDE SEQUENCE [LARGE SCALE GENOMIC DNA]</scope>
    <source>
        <strain evidence="7">Tucson 15010-1051.87</strain>
    </source>
</reference>
<keyword evidence="2" id="KW-0722">Serine protease inhibitor</keyword>
<feature type="signal peptide" evidence="4">
    <location>
        <begin position="1"/>
        <end position="19"/>
    </location>
</feature>
<dbReference type="GO" id="GO:0004867">
    <property type="term" value="F:serine-type endopeptidase inhibitor activity"/>
    <property type="evidence" value="ECO:0007669"/>
    <property type="project" value="UniProtKB-KW"/>
</dbReference>
<name>A0A0Q9WKW1_DROVI</name>
<dbReference type="InterPro" id="IPR020901">
    <property type="entry name" value="Prtase_inh_Kunz-CS"/>
</dbReference>
<dbReference type="InterPro" id="IPR002223">
    <property type="entry name" value="Kunitz_BPTI"/>
</dbReference>
<dbReference type="InParanoid" id="A0A0Q9WKW1"/>
<dbReference type="PANTHER" id="PTHR10083">
    <property type="entry name" value="KUNITZ-TYPE PROTEASE INHIBITOR-RELATED"/>
    <property type="match status" value="1"/>
</dbReference>
<dbReference type="PRINTS" id="PR00759">
    <property type="entry name" value="BASICPTASE"/>
</dbReference>
<keyword evidence="1" id="KW-0646">Protease inhibitor</keyword>
<dbReference type="InterPro" id="IPR036880">
    <property type="entry name" value="Kunitz_BPTI_sf"/>
</dbReference>
<dbReference type="GO" id="GO:0005615">
    <property type="term" value="C:extracellular space"/>
    <property type="evidence" value="ECO:0007669"/>
    <property type="project" value="TreeGrafter"/>
</dbReference>
<dbReference type="EMBL" id="CH940649">
    <property type="protein sequence ID" value="KRF81791.1"/>
    <property type="molecule type" value="Genomic_DNA"/>
</dbReference>
<evidence type="ECO:0000256" key="1">
    <source>
        <dbReference type="ARBA" id="ARBA00022690"/>
    </source>
</evidence>
<feature type="chain" id="PRO_5006386864" description="BPTI/Kunitz inhibitor domain-containing protein" evidence="4">
    <location>
        <begin position="20"/>
        <end position="83"/>
    </location>
</feature>